<protein>
    <submittedName>
        <fullName evidence="2">Uncharacterized protein</fullName>
    </submittedName>
</protein>
<proteinExistence type="predicted"/>
<comment type="caution">
    <text evidence="2">The sequence shown here is derived from an EMBL/GenBank/DDBJ whole genome shotgun (WGS) entry which is preliminary data.</text>
</comment>
<sequence length="149" mass="16277">MAFPASTRKQRCQKLQNGQIRLVSSSAAPLVGLSRVPVEMKLFPKTACIERGGAGGWCSQRSEAFGWRAERIGRAAVDRDNKPPKRGRQTLRFAHNQHKHNIIEMRQAKAPSITMRAPSCRPAGRNPPLAPTYAPPLSCAATPDGLPRG</sequence>
<reference evidence="2" key="1">
    <citation type="submission" date="2021-07" db="EMBL/GenBank/DDBJ databases">
        <authorList>
            <person name="Durling M."/>
        </authorList>
    </citation>
    <scope>NUCLEOTIDE SEQUENCE</scope>
</reference>
<dbReference type="EMBL" id="CAJVRM010000287">
    <property type="protein sequence ID" value="CAG8978939.1"/>
    <property type="molecule type" value="Genomic_DNA"/>
</dbReference>
<evidence type="ECO:0000313" key="2">
    <source>
        <dbReference type="EMBL" id="CAG8978939.1"/>
    </source>
</evidence>
<accession>A0A9N9LV08</accession>
<keyword evidence="3" id="KW-1185">Reference proteome</keyword>
<dbReference type="AlphaFoldDB" id="A0A9N9LV08"/>
<evidence type="ECO:0000313" key="3">
    <source>
        <dbReference type="Proteomes" id="UP000701801"/>
    </source>
</evidence>
<organism evidence="2 3">
    <name type="scientific">Hymenoscyphus albidus</name>
    <dbReference type="NCBI Taxonomy" id="595503"/>
    <lineage>
        <taxon>Eukaryota</taxon>
        <taxon>Fungi</taxon>
        <taxon>Dikarya</taxon>
        <taxon>Ascomycota</taxon>
        <taxon>Pezizomycotina</taxon>
        <taxon>Leotiomycetes</taxon>
        <taxon>Helotiales</taxon>
        <taxon>Helotiaceae</taxon>
        <taxon>Hymenoscyphus</taxon>
    </lineage>
</organism>
<name>A0A9N9LV08_9HELO</name>
<feature type="region of interest" description="Disordered" evidence="1">
    <location>
        <begin position="107"/>
        <end position="149"/>
    </location>
</feature>
<gene>
    <name evidence="2" type="ORF">HYALB_00013330</name>
</gene>
<dbReference type="Proteomes" id="UP000701801">
    <property type="component" value="Unassembled WGS sequence"/>
</dbReference>
<evidence type="ECO:0000256" key="1">
    <source>
        <dbReference type="SAM" id="MobiDB-lite"/>
    </source>
</evidence>